<proteinExistence type="predicted"/>
<keyword evidence="2" id="KW-1185">Reference proteome</keyword>
<dbReference type="Proteomes" id="UP000277580">
    <property type="component" value="Unassembled WGS sequence"/>
</dbReference>
<dbReference type="AlphaFoldDB" id="A0A3N4L1N0"/>
<dbReference type="OrthoDB" id="2306919at2759"/>
<organism evidence="1 2">
    <name type="scientific">Morchella conica CCBAS932</name>
    <dbReference type="NCBI Taxonomy" id="1392247"/>
    <lineage>
        <taxon>Eukaryota</taxon>
        <taxon>Fungi</taxon>
        <taxon>Dikarya</taxon>
        <taxon>Ascomycota</taxon>
        <taxon>Pezizomycotina</taxon>
        <taxon>Pezizomycetes</taxon>
        <taxon>Pezizales</taxon>
        <taxon>Morchellaceae</taxon>
        <taxon>Morchella</taxon>
    </lineage>
</organism>
<sequence>MSSTETQTRSSAFDELYAKTLSFRPPLLHPPKPHTPSLADPISSLRVHPALEAALHILNYDLPSAHFLVRKMQSLPAAEGMFLHGVLHRIEGDYDNARAWYKDVSDTEVMEKVWGKGEGVKGGKAEKFISEVQDLDQRLRKGEKGEGVEKEQTRLENESKRELKGIVDYCLNTMGRGVWQDARGAYVESSEKIKKMGQDQTTGPGGMRKF</sequence>
<accession>A0A3N4L1N0</accession>
<name>A0A3N4L1N0_9PEZI</name>
<evidence type="ECO:0000313" key="1">
    <source>
        <dbReference type="EMBL" id="RPB15412.1"/>
    </source>
</evidence>
<protein>
    <submittedName>
        <fullName evidence="1">Uncharacterized protein</fullName>
    </submittedName>
</protein>
<dbReference type="EMBL" id="ML119113">
    <property type="protein sequence ID" value="RPB15412.1"/>
    <property type="molecule type" value="Genomic_DNA"/>
</dbReference>
<dbReference type="InParanoid" id="A0A3N4L1N0"/>
<evidence type="ECO:0000313" key="2">
    <source>
        <dbReference type="Proteomes" id="UP000277580"/>
    </source>
</evidence>
<reference evidence="1 2" key="1">
    <citation type="journal article" date="2018" name="Nat. Ecol. Evol.">
        <title>Pezizomycetes genomes reveal the molecular basis of ectomycorrhizal truffle lifestyle.</title>
        <authorList>
            <person name="Murat C."/>
            <person name="Payen T."/>
            <person name="Noel B."/>
            <person name="Kuo A."/>
            <person name="Morin E."/>
            <person name="Chen J."/>
            <person name="Kohler A."/>
            <person name="Krizsan K."/>
            <person name="Balestrini R."/>
            <person name="Da Silva C."/>
            <person name="Montanini B."/>
            <person name="Hainaut M."/>
            <person name="Levati E."/>
            <person name="Barry K.W."/>
            <person name="Belfiori B."/>
            <person name="Cichocki N."/>
            <person name="Clum A."/>
            <person name="Dockter R.B."/>
            <person name="Fauchery L."/>
            <person name="Guy J."/>
            <person name="Iotti M."/>
            <person name="Le Tacon F."/>
            <person name="Lindquist E.A."/>
            <person name="Lipzen A."/>
            <person name="Malagnac F."/>
            <person name="Mello A."/>
            <person name="Molinier V."/>
            <person name="Miyauchi S."/>
            <person name="Poulain J."/>
            <person name="Riccioni C."/>
            <person name="Rubini A."/>
            <person name="Sitrit Y."/>
            <person name="Splivallo R."/>
            <person name="Traeger S."/>
            <person name="Wang M."/>
            <person name="Zifcakova L."/>
            <person name="Wipf D."/>
            <person name="Zambonelli A."/>
            <person name="Paolocci F."/>
            <person name="Nowrousian M."/>
            <person name="Ottonello S."/>
            <person name="Baldrian P."/>
            <person name="Spatafora J.W."/>
            <person name="Henrissat B."/>
            <person name="Nagy L.G."/>
            <person name="Aury J.M."/>
            <person name="Wincker P."/>
            <person name="Grigoriev I.V."/>
            <person name="Bonfante P."/>
            <person name="Martin F.M."/>
        </authorList>
    </citation>
    <scope>NUCLEOTIDE SEQUENCE [LARGE SCALE GENOMIC DNA]</scope>
    <source>
        <strain evidence="1 2">CCBAS932</strain>
    </source>
</reference>
<dbReference type="STRING" id="1392247.A0A3N4L1N0"/>
<gene>
    <name evidence="1" type="ORF">P167DRAFT_571486</name>
</gene>